<dbReference type="AlphaFoldDB" id="A0A182NGI2"/>
<dbReference type="GO" id="GO:0004866">
    <property type="term" value="F:endopeptidase inhibitor activity"/>
    <property type="evidence" value="ECO:0007669"/>
    <property type="project" value="InterPro"/>
</dbReference>
<evidence type="ECO:0000313" key="9">
    <source>
        <dbReference type="EnsemblMetazoa" id="ADIR006755-PA"/>
    </source>
</evidence>
<dbReference type="Gene3D" id="2.60.40.1930">
    <property type="match status" value="2"/>
</dbReference>
<comment type="function">
    <text evidence="5">Binds covalently through a thioester bond to the pathogen surface resulting in pathogen clearance.</text>
</comment>
<dbReference type="Gene3D" id="2.60.40.10">
    <property type="entry name" value="Immunoglobulins"/>
    <property type="match status" value="1"/>
</dbReference>
<dbReference type="InterPro" id="IPR041555">
    <property type="entry name" value="MG3"/>
</dbReference>
<name>A0A182NGI2_9DIPT</name>
<sequence length="675" mass="77624">VLVVGPKSVIPNQAYTLTISNGDERSSSATLKLTLEAYDAQKNVFNYSTNVVVQKYAIINVTMQIPNIPPTASMELTIDRVDGFGYHEEIDLDIQRNLLSGLIQTDKPVYRPGETVRFRVIVLNSDLKSPQNLESIEVRIFDPEGSIIRKLISAKLFSAVFENWFQISSSPILGKWSLSASVDEEVLVSKIFEVKEYVLPSFDVQVVPSVIPLEKHKSLELIIVATYHIGKPVEGTAAVELFLQDDMRDQTQKIQMTGSKQITLNFNDYFEIDDDQQNVRVKVTFTERYTNRIITKDTQVTVYKYPFRVQLVKESPKFRAGRRFKCQLQFKKHDGTPAKGITGIVVVYPLNFEETHTSDNDGLIKLDLHVNDTDEIDIMFLGSDYFYFNETVTKAESGTDAFLKLELRSAINIGSVRPINLFVTCSERMSFFVYYVVSKRKIIESGLIQTKNETKYRMNEIRASEKMMPRAKIFVVTITKCKKVLWDSLDVNFNQLGNYNTYHFHFQLDIRIDEKEVKPGHRISLELYARSGSYVWLAAYNKGLLDMSEQHHDIIWEDVEQLCNKFHAMYFDKEDLISSMGLFVRPSPQTCENVRKTSERSGHNIHPFPTYRTNFMESWLWKNVTIGSSNWLVLHEHLPDTITSWYLTGFSIDPEYGLAIMKKTIKFNTAELTNS</sequence>
<dbReference type="Gene3D" id="2.60.40.2950">
    <property type="match status" value="1"/>
</dbReference>
<proteinExistence type="predicted"/>
<dbReference type="InterPro" id="IPR013783">
    <property type="entry name" value="Ig-like_fold"/>
</dbReference>
<protein>
    <recommendedName>
        <fullName evidence="7">TEP1-F</fullName>
    </recommendedName>
</protein>
<evidence type="ECO:0000256" key="7">
    <source>
        <dbReference type="ARBA" id="ARBA00078071"/>
    </source>
</evidence>
<accession>A0A182NGI2</accession>
<dbReference type="InterPro" id="IPR050473">
    <property type="entry name" value="A2M/Complement_sys"/>
</dbReference>
<dbReference type="InterPro" id="IPR011625">
    <property type="entry name" value="A2M_N_BRD"/>
</dbReference>
<comment type="subunit">
    <text evidence="6">Heterodimer of a TEP1-N chain and an TEP1-C chain non-covalently linked. Forms a complex composed of TEP1-N and TEP1-C heterodimer, LRIM1 and APL1C; the interaction stabilizes TEP1-N and TEP1-C heterodimer, prevents its binding to tissues while circulating in the hemolymph and protects the thioester bond from hydrolysis. Mature TEP1 and to a lesser extent full-length TEP1 interact with SPCLIP1; the interaction is induced by microbial infection.</text>
</comment>
<dbReference type="GO" id="GO:0005615">
    <property type="term" value="C:extracellular space"/>
    <property type="evidence" value="ECO:0007669"/>
    <property type="project" value="UniProtKB-ARBA"/>
</dbReference>
<dbReference type="PANTHER" id="PTHR11412">
    <property type="entry name" value="MACROGLOBULIN / COMPLEMENT"/>
    <property type="match status" value="1"/>
</dbReference>
<dbReference type="EnsemblMetazoa" id="ADIR006755-RA">
    <property type="protein sequence ID" value="ADIR006755-PA"/>
    <property type="gene ID" value="ADIR006755"/>
</dbReference>
<keyword evidence="1" id="KW-0732">Signal</keyword>
<dbReference type="Pfam" id="PF01835">
    <property type="entry name" value="MG2"/>
    <property type="match status" value="1"/>
</dbReference>
<reference evidence="10" key="1">
    <citation type="submission" date="2013-03" db="EMBL/GenBank/DDBJ databases">
        <title>The Genome Sequence of Anopheles dirus WRAIR2.</title>
        <authorList>
            <consortium name="The Broad Institute Genomics Platform"/>
            <person name="Neafsey D.E."/>
            <person name="Walton C."/>
            <person name="Walker B."/>
            <person name="Young S.K."/>
            <person name="Zeng Q."/>
            <person name="Gargeya S."/>
            <person name="Fitzgerald M."/>
            <person name="Haas B."/>
            <person name="Abouelleil A."/>
            <person name="Allen A.W."/>
            <person name="Alvarado L."/>
            <person name="Arachchi H.M."/>
            <person name="Berlin A.M."/>
            <person name="Chapman S.B."/>
            <person name="Gainer-Dewar J."/>
            <person name="Goldberg J."/>
            <person name="Griggs A."/>
            <person name="Gujja S."/>
            <person name="Hansen M."/>
            <person name="Howarth C."/>
            <person name="Imamovic A."/>
            <person name="Ireland A."/>
            <person name="Larimer J."/>
            <person name="McCowan C."/>
            <person name="Murphy C."/>
            <person name="Pearson M."/>
            <person name="Poon T.W."/>
            <person name="Priest M."/>
            <person name="Roberts A."/>
            <person name="Saif S."/>
            <person name="Shea T."/>
            <person name="Sisk P."/>
            <person name="Sykes S."/>
            <person name="Wortman J."/>
            <person name="Nusbaum C."/>
            <person name="Birren B."/>
        </authorList>
    </citation>
    <scope>NUCLEOTIDE SEQUENCE [LARGE SCALE GENOMIC DNA]</scope>
    <source>
        <strain evidence="10">WRAIR2</strain>
    </source>
</reference>
<dbReference type="Proteomes" id="UP000075884">
    <property type="component" value="Unassembled WGS sequence"/>
</dbReference>
<keyword evidence="10" id="KW-1185">Reference proteome</keyword>
<evidence type="ECO:0000256" key="6">
    <source>
        <dbReference type="ARBA" id="ARBA00063781"/>
    </source>
</evidence>
<keyword evidence="4" id="KW-0325">Glycoprotein</keyword>
<dbReference type="InterPro" id="IPR002890">
    <property type="entry name" value="MG2"/>
</dbReference>
<dbReference type="Gene3D" id="2.20.130.20">
    <property type="match status" value="1"/>
</dbReference>
<feature type="domain" description="Alpha-2-macroglobulin bait region" evidence="8">
    <location>
        <begin position="403"/>
        <end position="547"/>
    </location>
</feature>
<evidence type="ECO:0000313" key="10">
    <source>
        <dbReference type="Proteomes" id="UP000075884"/>
    </source>
</evidence>
<keyword evidence="2" id="KW-0391">Immunity</keyword>
<dbReference type="STRING" id="7168.A0A182NGI2"/>
<dbReference type="FunFam" id="2.60.40.1930:FF:000001">
    <property type="entry name" value="CD109 isoform 3"/>
    <property type="match status" value="1"/>
</dbReference>
<dbReference type="InterPro" id="IPR001599">
    <property type="entry name" value="Macroglobln_a2"/>
</dbReference>
<evidence type="ECO:0000256" key="1">
    <source>
        <dbReference type="ARBA" id="ARBA00022729"/>
    </source>
</evidence>
<evidence type="ECO:0000256" key="3">
    <source>
        <dbReference type="ARBA" id="ARBA00022966"/>
    </source>
</evidence>
<evidence type="ECO:0000256" key="4">
    <source>
        <dbReference type="ARBA" id="ARBA00023180"/>
    </source>
</evidence>
<dbReference type="Pfam" id="PF00207">
    <property type="entry name" value="A2M"/>
    <property type="match status" value="1"/>
</dbReference>
<dbReference type="Gene3D" id="2.60.40.1940">
    <property type="match status" value="1"/>
</dbReference>
<evidence type="ECO:0000259" key="8">
    <source>
        <dbReference type="SMART" id="SM01359"/>
    </source>
</evidence>
<evidence type="ECO:0000256" key="5">
    <source>
        <dbReference type="ARBA" id="ARBA00057615"/>
    </source>
</evidence>
<dbReference type="Pfam" id="PF17791">
    <property type="entry name" value="MG3"/>
    <property type="match status" value="1"/>
</dbReference>
<dbReference type="GO" id="GO:0002376">
    <property type="term" value="P:immune system process"/>
    <property type="evidence" value="ECO:0007669"/>
    <property type="project" value="UniProtKB-KW"/>
</dbReference>
<organism evidence="9 10">
    <name type="scientific">Anopheles dirus</name>
    <dbReference type="NCBI Taxonomy" id="7168"/>
    <lineage>
        <taxon>Eukaryota</taxon>
        <taxon>Metazoa</taxon>
        <taxon>Ecdysozoa</taxon>
        <taxon>Arthropoda</taxon>
        <taxon>Hexapoda</taxon>
        <taxon>Insecta</taxon>
        <taxon>Pterygota</taxon>
        <taxon>Neoptera</taxon>
        <taxon>Endopterygota</taxon>
        <taxon>Diptera</taxon>
        <taxon>Nematocera</taxon>
        <taxon>Culicoidea</taxon>
        <taxon>Culicidae</taxon>
        <taxon>Anophelinae</taxon>
        <taxon>Anopheles</taxon>
    </lineage>
</organism>
<dbReference type="Pfam" id="PF07703">
    <property type="entry name" value="A2M_BRD"/>
    <property type="match status" value="1"/>
</dbReference>
<evidence type="ECO:0000256" key="2">
    <source>
        <dbReference type="ARBA" id="ARBA00022859"/>
    </source>
</evidence>
<dbReference type="VEuPathDB" id="VectorBase:ADIR006755"/>
<reference evidence="9" key="2">
    <citation type="submission" date="2020-05" db="UniProtKB">
        <authorList>
            <consortium name="EnsemblMetazoa"/>
        </authorList>
    </citation>
    <scope>IDENTIFICATION</scope>
    <source>
        <strain evidence="9">WRAIR2</strain>
    </source>
</reference>
<dbReference type="SMART" id="SM01359">
    <property type="entry name" value="A2M_N_2"/>
    <property type="match status" value="1"/>
</dbReference>
<dbReference type="PANTHER" id="PTHR11412:SF136">
    <property type="entry name" value="CD109 ANTIGEN"/>
    <property type="match status" value="1"/>
</dbReference>
<keyword evidence="3" id="KW-0882">Thioester bond</keyword>